<gene>
    <name evidence="3" type="ORF">DAPPUDRAFT_324074</name>
</gene>
<evidence type="ECO:0000256" key="2">
    <source>
        <dbReference type="ARBA" id="ARBA00022803"/>
    </source>
</evidence>
<dbReference type="PANTHER" id="PTHR45883:SF2">
    <property type="entry name" value="HSC70-INTERACTING PROTEIN"/>
    <property type="match status" value="1"/>
</dbReference>
<evidence type="ECO:0000313" key="3">
    <source>
        <dbReference type="EMBL" id="EFX74671.1"/>
    </source>
</evidence>
<dbReference type="PANTHER" id="PTHR45883">
    <property type="entry name" value="HSC70-INTERACTING PROTEIN"/>
    <property type="match status" value="1"/>
</dbReference>
<dbReference type="Proteomes" id="UP000000305">
    <property type="component" value="Unassembled WGS sequence"/>
</dbReference>
<dbReference type="STRING" id="6669.E9H0M0"/>
<accession>E9H0M0</accession>
<dbReference type="eggNOG" id="KOG1308">
    <property type="taxonomic scope" value="Eukaryota"/>
</dbReference>
<dbReference type="HOGENOM" id="CLU_1449116_0_0_1"/>
<evidence type="ECO:0000256" key="1">
    <source>
        <dbReference type="ARBA" id="ARBA00022737"/>
    </source>
</evidence>
<dbReference type="InParanoid" id="E9H0M0"/>
<dbReference type="SUPFAM" id="SSF48452">
    <property type="entry name" value="TPR-like"/>
    <property type="match status" value="1"/>
</dbReference>
<keyword evidence="2" id="KW-0802">TPR repeat</keyword>
<evidence type="ECO:0000313" key="4">
    <source>
        <dbReference type="Proteomes" id="UP000000305"/>
    </source>
</evidence>
<dbReference type="KEGG" id="dpx:DAPPUDRAFT_324074"/>
<name>E9H0M0_DAPPU</name>
<dbReference type="InterPro" id="IPR011990">
    <property type="entry name" value="TPR-like_helical_dom_sf"/>
</dbReference>
<dbReference type="AlphaFoldDB" id="E9H0M0"/>
<proteinExistence type="predicted"/>
<dbReference type="EMBL" id="GL732581">
    <property type="protein sequence ID" value="EFX74671.1"/>
    <property type="molecule type" value="Genomic_DNA"/>
</dbReference>
<keyword evidence="4" id="KW-1185">Reference proteome</keyword>
<organism evidence="3 4">
    <name type="scientific">Daphnia pulex</name>
    <name type="common">Water flea</name>
    <dbReference type="NCBI Taxonomy" id="6669"/>
    <lineage>
        <taxon>Eukaryota</taxon>
        <taxon>Metazoa</taxon>
        <taxon>Ecdysozoa</taxon>
        <taxon>Arthropoda</taxon>
        <taxon>Crustacea</taxon>
        <taxon>Branchiopoda</taxon>
        <taxon>Diplostraca</taxon>
        <taxon>Cladocera</taxon>
        <taxon>Anomopoda</taxon>
        <taxon>Daphniidae</taxon>
        <taxon>Daphnia</taxon>
    </lineage>
</organism>
<protein>
    <submittedName>
        <fullName evidence="3">Uncharacterized protein</fullName>
    </submittedName>
</protein>
<dbReference type="GO" id="GO:0030544">
    <property type="term" value="F:Hsp70 protein binding"/>
    <property type="evidence" value="ECO:0000318"/>
    <property type="project" value="GO_Central"/>
</dbReference>
<sequence length="187" mass="21078">MEKPSYQISKGKVEVPKGEIYLCFPFEMESYGEFKSDKGVKFCGNESPSTTSEDTLNLEWPSLSGWSKCFIPSVELGHSQIDKDKFVEQMKLALSSIADKDDKATADFLTVMINIDPALSPLYVKIDNCFLNLNIPHACFIDSDCALTLNTDSGLAYKYRVWTPRAFGHLEQAVQDLRLACQIHYDK</sequence>
<keyword evidence="1" id="KW-0677">Repeat</keyword>
<dbReference type="Gene3D" id="1.25.40.10">
    <property type="entry name" value="Tetratricopeptide repeat domain"/>
    <property type="match status" value="1"/>
</dbReference>
<reference evidence="3 4" key="1">
    <citation type="journal article" date="2011" name="Science">
        <title>The ecoresponsive genome of Daphnia pulex.</title>
        <authorList>
            <person name="Colbourne J.K."/>
            <person name="Pfrender M.E."/>
            <person name="Gilbert D."/>
            <person name="Thomas W.K."/>
            <person name="Tucker A."/>
            <person name="Oakley T.H."/>
            <person name="Tokishita S."/>
            <person name="Aerts A."/>
            <person name="Arnold G.J."/>
            <person name="Basu M.K."/>
            <person name="Bauer D.J."/>
            <person name="Caceres C.E."/>
            <person name="Carmel L."/>
            <person name="Casola C."/>
            <person name="Choi J.H."/>
            <person name="Detter J.C."/>
            <person name="Dong Q."/>
            <person name="Dusheyko S."/>
            <person name="Eads B.D."/>
            <person name="Frohlich T."/>
            <person name="Geiler-Samerotte K.A."/>
            <person name="Gerlach D."/>
            <person name="Hatcher P."/>
            <person name="Jogdeo S."/>
            <person name="Krijgsveld J."/>
            <person name="Kriventseva E.V."/>
            <person name="Kultz D."/>
            <person name="Laforsch C."/>
            <person name="Lindquist E."/>
            <person name="Lopez J."/>
            <person name="Manak J.R."/>
            <person name="Muller J."/>
            <person name="Pangilinan J."/>
            <person name="Patwardhan R.P."/>
            <person name="Pitluck S."/>
            <person name="Pritham E.J."/>
            <person name="Rechtsteiner A."/>
            <person name="Rho M."/>
            <person name="Rogozin I.B."/>
            <person name="Sakarya O."/>
            <person name="Salamov A."/>
            <person name="Schaack S."/>
            <person name="Shapiro H."/>
            <person name="Shiga Y."/>
            <person name="Skalitzky C."/>
            <person name="Smith Z."/>
            <person name="Souvorov A."/>
            <person name="Sung W."/>
            <person name="Tang Z."/>
            <person name="Tsuchiya D."/>
            <person name="Tu H."/>
            <person name="Vos H."/>
            <person name="Wang M."/>
            <person name="Wolf Y.I."/>
            <person name="Yamagata H."/>
            <person name="Yamada T."/>
            <person name="Ye Y."/>
            <person name="Shaw J.R."/>
            <person name="Andrews J."/>
            <person name="Crease T.J."/>
            <person name="Tang H."/>
            <person name="Lucas S.M."/>
            <person name="Robertson H.M."/>
            <person name="Bork P."/>
            <person name="Koonin E.V."/>
            <person name="Zdobnov E.M."/>
            <person name="Grigoriev I.V."/>
            <person name="Lynch M."/>
            <person name="Boore J.L."/>
        </authorList>
    </citation>
    <scope>NUCLEOTIDE SEQUENCE [LARGE SCALE GENOMIC DNA]</scope>
</reference>